<dbReference type="PROSITE" id="PS51553">
    <property type="entry name" value="GMPS_ATP_PPASE"/>
    <property type="match status" value="1"/>
</dbReference>
<dbReference type="SUPFAM" id="SSF54810">
    <property type="entry name" value="GMP synthetase C-terminal dimerisation domain"/>
    <property type="match status" value="2"/>
</dbReference>
<evidence type="ECO:0000256" key="9">
    <source>
        <dbReference type="ARBA" id="ARBA00022962"/>
    </source>
</evidence>
<dbReference type="FunFam" id="3.40.50.620:FF:000044">
    <property type="entry name" value="GMP synthase [glutamine-hydrolyzing]"/>
    <property type="match status" value="1"/>
</dbReference>
<keyword evidence="5" id="KW-0547">Nucleotide-binding</keyword>
<reference evidence="12 13" key="1">
    <citation type="submission" date="2020-04" db="EMBL/GenBank/DDBJ databases">
        <title>Advantages and limits of metagenomic assembly and binning of a giant virus.</title>
        <authorList>
            <person name="Schulz F."/>
            <person name="Andreani J."/>
            <person name="Francis R."/>
            <person name="Boudjemaa H."/>
            <person name="Bou Khalil J.Y."/>
            <person name="Lee J."/>
            <person name="La Scola B."/>
            <person name="Woyke T."/>
        </authorList>
    </citation>
    <scope>NUCLEOTIDE SEQUENCE [LARGE SCALE GENOMIC DNA]</scope>
    <source>
        <strain evidence="12 13">FV1/VV64</strain>
    </source>
</reference>
<dbReference type="InterPro" id="IPR014729">
    <property type="entry name" value="Rossmann-like_a/b/a_fold"/>
</dbReference>
<dbReference type="Proteomes" id="UP001162001">
    <property type="component" value="Segment"/>
</dbReference>
<dbReference type="InterPro" id="IPR004739">
    <property type="entry name" value="GMP_synth_GATase"/>
</dbReference>
<keyword evidence="4" id="KW-0436">Ligase</keyword>
<protein>
    <recommendedName>
        <fullName evidence="3">GMP synthase (glutamine-hydrolyzing)</fullName>
        <ecNumber evidence="3">6.3.5.2</ecNumber>
    </recommendedName>
    <alternativeName>
        <fullName evidence="10">Glutamine amidotransferase</fullName>
    </alternativeName>
</protein>
<name>A0A7D3R077_9VIRU</name>
<evidence type="ECO:0000256" key="10">
    <source>
        <dbReference type="ARBA" id="ARBA00031356"/>
    </source>
</evidence>
<keyword evidence="13" id="KW-1185">Reference proteome</keyword>
<keyword evidence="7" id="KW-0658">Purine biosynthesis</keyword>
<dbReference type="Pfam" id="PF00958">
    <property type="entry name" value="GMP_synt_C"/>
    <property type="match status" value="1"/>
</dbReference>
<gene>
    <name evidence="12" type="ORF">Fadolivirus_1_3</name>
</gene>
<keyword evidence="9 12" id="KW-0315">Glutamine amidotransferase</keyword>
<dbReference type="NCBIfam" id="NF000848">
    <property type="entry name" value="PRK00074.1"/>
    <property type="match status" value="1"/>
</dbReference>
<keyword evidence="8" id="KW-0067">ATP-binding</keyword>
<organism evidence="12 13">
    <name type="scientific">Fadolivirus FV1/VV64</name>
    <dbReference type="NCBI Taxonomy" id="3070911"/>
    <lineage>
        <taxon>Viruses</taxon>
        <taxon>Varidnaviria</taxon>
        <taxon>Bamfordvirae</taxon>
        <taxon>Nucleocytoviricota</taxon>
        <taxon>Megaviricetes</taxon>
        <taxon>Imitervirales</taxon>
        <taxon>Mimiviridae</taxon>
        <taxon>Klosneuvirinae</taxon>
        <taxon>Fadolivirus</taxon>
        <taxon>Fadolivirus algeromassiliense</taxon>
    </lineage>
</organism>
<dbReference type="Pfam" id="PF06508">
    <property type="entry name" value="QueC"/>
    <property type="match status" value="1"/>
</dbReference>
<evidence type="ECO:0000256" key="2">
    <source>
        <dbReference type="ARBA" id="ARBA00011738"/>
    </source>
</evidence>
<evidence type="ECO:0000256" key="7">
    <source>
        <dbReference type="ARBA" id="ARBA00022755"/>
    </source>
</evidence>
<dbReference type="InterPro" id="IPR017926">
    <property type="entry name" value="GATASE"/>
</dbReference>
<dbReference type="GO" id="GO:0005524">
    <property type="term" value="F:ATP binding"/>
    <property type="evidence" value="ECO:0007669"/>
    <property type="project" value="UniProtKB-KW"/>
</dbReference>
<dbReference type="PANTHER" id="PTHR11922">
    <property type="entry name" value="GMP SYNTHASE-RELATED"/>
    <property type="match status" value="1"/>
</dbReference>
<sequence>MLFIIMDKVVILDAGSQYIKLIDKNIRDLECNTDILPLNTQADKLKNYKGIVISGGPDSVYAPNAIKCDPVIFDLNIPILGICYGMQLMNYMFNGTVVKKFVREDGQKTIRISKSSKLFHNMEDYQKVLLTHGDSVESLGDNFKITAMSGDLISGIEHTQFPIYGVQFHPEVELTENGVQIFKNFLFNICDLKPTYTIQNRLDELLNTIKLTVENKKVIMLVSGGVDSTVCLALLHKALNKDQIHSIHIDHGFLRKKEHEVIAYLNSLGYNINVLDKKDLFKHGKTIIDGKETKELYQVIEPEQKRKIIGDCFIRTVDGYFDELGLKQEECLLVQGTLRPDLIESASKLASGKADTIKTHHNDTKLVRDMRDKGLILEPLKDLHKNEVRKLGIVLGLDHSLVYRHPFPGPGLAIRTVCTPIIDLDEFMDVANLVNKYKQENNMNDYTLTVLPFKTVGVQGDCRTYSFAVAISGPYYHPNFHKYVLDIPQKIKQVNRVLFTINNIYDHTISSVSLCENDINLLREVDDLINSLLCGTEYYNKISQMPIILLPVGEDNKKSIVMRPVVTNDFMTALPFEFPNGFKFLETVYDELMEKFSDTISYVFVDLTGKPPGTIEYE</sequence>
<evidence type="ECO:0000256" key="6">
    <source>
        <dbReference type="ARBA" id="ARBA00022749"/>
    </source>
</evidence>
<keyword evidence="6" id="KW-0332">GMP biosynthesis</keyword>
<dbReference type="Gene3D" id="3.40.50.880">
    <property type="match status" value="1"/>
</dbReference>
<evidence type="ECO:0000256" key="3">
    <source>
        <dbReference type="ARBA" id="ARBA00012746"/>
    </source>
</evidence>
<evidence type="ECO:0000259" key="11">
    <source>
        <dbReference type="PROSITE" id="PS51553"/>
    </source>
</evidence>
<evidence type="ECO:0000313" key="13">
    <source>
        <dbReference type="Proteomes" id="UP001162001"/>
    </source>
</evidence>
<evidence type="ECO:0000256" key="8">
    <source>
        <dbReference type="ARBA" id="ARBA00022840"/>
    </source>
</evidence>
<feature type="domain" description="GMPS ATP-PPase" evidence="11">
    <location>
        <begin position="196"/>
        <end position="404"/>
    </location>
</feature>
<evidence type="ECO:0000256" key="5">
    <source>
        <dbReference type="ARBA" id="ARBA00022741"/>
    </source>
</evidence>
<accession>A0A7D3R077</accession>
<dbReference type="InterPro" id="IPR018317">
    <property type="entry name" value="QueC"/>
</dbReference>
<dbReference type="UniPathway" id="UPA00189">
    <property type="reaction ID" value="UER00296"/>
</dbReference>
<dbReference type="GO" id="GO:0003921">
    <property type="term" value="F:GMP synthase activity"/>
    <property type="evidence" value="ECO:0007669"/>
    <property type="project" value="InterPro"/>
</dbReference>
<dbReference type="EC" id="6.3.5.2" evidence="3"/>
<dbReference type="InterPro" id="IPR029062">
    <property type="entry name" value="Class_I_gatase-like"/>
</dbReference>
<dbReference type="InterPro" id="IPR025777">
    <property type="entry name" value="GMPS_ATP_PPase_dom"/>
</dbReference>
<comment type="pathway">
    <text evidence="1">Purine metabolism; GMP biosynthesis; GMP from XMP (L-Gln route): step 1/1.</text>
</comment>
<dbReference type="CDD" id="cd01997">
    <property type="entry name" value="GMP_synthase_C"/>
    <property type="match status" value="1"/>
</dbReference>
<dbReference type="NCBIfam" id="TIGR00888">
    <property type="entry name" value="guaA_Nterm"/>
    <property type="match status" value="1"/>
</dbReference>
<dbReference type="EMBL" id="MT418680">
    <property type="protein sequence ID" value="QKF93461.1"/>
    <property type="molecule type" value="Genomic_DNA"/>
</dbReference>
<evidence type="ECO:0000256" key="4">
    <source>
        <dbReference type="ARBA" id="ARBA00022598"/>
    </source>
</evidence>
<dbReference type="PANTHER" id="PTHR11922:SF2">
    <property type="entry name" value="GMP SYNTHASE [GLUTAMINE-HYDROLYZING]"/>
    <property type="match status" value="1"/>
</dbReference>
<dbReference type="Pfam" id="PF00117">
    <property type="entry name" value="GATase"/>
    <property type="match status" value="1"/>
</dbReference>
<dbReference type="PRINTS" id="PR00096">
    <property type="entry name" value="GATASE"/>
</dbReference>
<dbReference type="Gene3D" id="3.40.50.620">
    <property type="entry name" value="HUPs"/>
    <property type="match status" value="1"/>
</dbReference>
<dbReference type="InterPro" id="IPR001674">
    <property type="entry name" value="GMP_synth_C"/>
</dbReference>
<dbReference type="CDD" id="cd01742">
    <property type="entry name" value="GATase1_GMP_Synthase"/>
    <property type="match status" value="1"/>
</dbReference>
<dbReference type="Gene3D" id="3.30.300.10">
    <property type="match status" value="2"/>
</dbReference>
<evidence type="ECO:0000256" key="1">
    <source>
        <dbReference type="ARBA" id="ARBA00005153"/>
    </source>
</evidence>
<evidence type="ECO:0000313" key="12">
    <source>
        <dbReference type="EMBL" id="QKF93461.1"/>
    </source>
</evidence>
<proteinExistence type="predicted"/>
<dbReference type="SUPFAM" id="SSF52317">
    <property type="entry name" value="Class I glutamine amidotransferase-like"/>
    <property type="match status" value="1"/>
</dbReference>
<comment type="subunit">
    <text evidence="2">Homodimer.</text>
</comment>
<dbReference type="SUPFAM" id="SSF52402">
    <property type="entry name" value="Adenine nucleotide alpha hydrolases-like"/>
    <property type="match status" value="1"/>
</dbReference>
<dbReference type="PROSITE" id="PS51273">
    <property type="entry name" value="GATASE_TYPE_1"/>
    <property type="match status" value="1"/>
</dbReference>
<dbReference type="PRINTS" id="PR00097">
    <property type="entry name" value="ANTSNTHASEII"/>
</dbReference>